<reference evidence="1 2" key="1">
    <citation type="submission" date="2020-10" db="EMBL/GenBank/DDBJ databases">
        <title>Ca. Dormibacterota MAGs.</title>
        <authorList>
            <person name="Montgomery K."/>
        </authorList>
    </citation>
    <scope>NUCLEOTIDE SEQUENCE [LARGE SCALE GENOMIC DNA]</scope>
    <source>
        <strain evidence="1">SC8812_S17_18</strain>
    </source>
</reference>
<dbReference type="PANTHER" id="PTHR42830">
    <property type="entry name" value="OSMOTICALLY INDUCIBLE FAMILY PROTEIN"/>
    <property type="match status" value="1"/>
</dbReference>
<dbReference type="SUPFAM" id="SSF82784">
    <property type="entry name" value="OsmC-like"/>
    <property type="match status" value="1"/>
</dbReference>
<name>A0A934JYM4_9BACT</name>
<evidence type="ECO:0000313" key="1">
    <source>
        <dbReference type="EMBL" id="MBJ7593957.1"/>
    </source>
</evidence>
<proteinExistence type="predicted"/>
<dbReference type="GO" id="GO:0006979">
    <property type="term" value="P:response to oxidative stress"/>
    <property type="evidence" value="ECO:0007669"/>
    <property type="project" value="InterPro"/>
</dbReference>
<dbReference type="InterPro" id="IPR036102">
    <property type="entry name" value="OsmC/Ohrsf"/>
</dbReference>
<gene>
    <name evidence="1" type="ORF">JF886_03695</name>
</gene>
<dbReference type="Gene3D" id="3.30.300.20">
    <property type="match status" value="1"/>
</dbReference>
<dbReference type="InterPro" id="IPR015946">
    <property type="entry name" value="KH_dom-like_a/b"/>
</dbReference>
<dbReference type="InterPro" id="IPR003718">
    <property type="entry name" value="OsmC/Ohr_fam"/>
</dbReference>
<dbReference type="AlphaFoldDB" id="A0A934JYM4"/>
<organism evidence="1 2">
    <name type="scientific">Candidatus Aeolococcus gillhamiae</name>
    <dbReference type="NCBI Taxonomy" id="3127015"/>
    <lineage>
        <taxon>Bacteria</taxon>
        <taxon>Bacillati</taxon>
        <taxon>Candidatus Dormiibacterota</taxon>
        <taxon>Candidatus Dormibacteria</taxon>
        <taxon>Candidatus Aeolococcales</taxon>
        <taxon>Candidatus Aeolococcaceae</taxon>
        <taxon>Candidatus Aeolococcus</taxon>
    </lineage>
</organism>
<protein>
    <submittedName>
        <fullName evidence="1">OsmC family peroxiredoxin</fullName>
    </submittedName>
</protein>
<dbReference type="Proteomes" id="UP000606991">
    <property type="component" value="Unassembled WGS sequence"/>
</dbReference>
<dbReference type="Pfam" id="PF02566">
    <property type="entry name" value="OsmC"/>
    <property type="match status" value="1"/>
</dbReference>
<dbReference type="EMBL" id="JAEKNS010000043">
    <property type="protein sequence ID" value="MBJ7593957.1"/>
    <property type="molecule type" value="Genomic_DNA"/>
</dbReference>
<sequence>MTETKRSAHCVWAGDLVGGEGTLTVGSGALTEQPVTWASRVEKPDGRTSPEELLAAAQAACFAMALSLVLGQRSAQAEQLVVEATCTLELQGAPRITAMDIDVRGVIPDLDGESFQHAVAAAAQLCPVANALRRSVRINVTAHWRKTPIHA</sequence>
<dbReference type="InterPro" id="IPR019904">
    <property type="entry name" value="Peroxiredoxin_OsmC"/>
</dbReference>
<dbReference type="PANTHER" id="PTHR42830:SF1">
    <property type="entry name" value="OSMOTICALLY INDUCIBLE FAMILY PROTEIN"/>
    <property type="match status" value="1"/>
</dbReference>
<dbReference type="GO" id="GO:0004601">
    <property type="term" value="F:peroxidase activity"/>
    <property type="evidence" value="ECO:0007669"/>
    <property type="project" value="InterPro"/>
</dbReference>
<evidence type="ECO:0000313" key="2">
    <source>
        <dbReference type="Proteomes" id="UP000606991"/>
    </source>
</evidence>
<accession>A0A934JYM4</accession>
<comment type="caution">
    <text evidence="1">The sequence shown here is derived from an EMBL/GenBank/DDBJ whole genome shotgun (WGS) entry which is preliminary data.</text>
</comment>
<dbReference type="InterPro" id="IPR052707">
    <property type="entry name" value="OsmC_Ohr_Peroxiredoxin"/>
</dbReference>
<dbReference type="NCBIfam" id="TIGR03562">
    <property type="entry name" value="osmo_induc_OsmC"/>
    <property type="match status" value="1"/>
</dbReference>
<dbReference type="RefSeq" id="WP_337309744.1">
    <property type="nucleotide sequence ID" value="NZ_JAEKNS010000043.1"/>
</dbReference>